<dbReference type="InterPro" id="IPR010920">
    <property type="entry name" value="LSM_dom_sf"/>
</dbReference>
<dbReference type="SUPFAM" id="SSF82861">
    <property type="entry name" value="Mechanosensitive channel protein MscS (YggB), transmembrane region"/>
    <property type="match status" value="1"/>
</dbReference>
<feature type="transmembrane region" description="Helical" evidence="8">
    <location>
        <begin position="374"/>
        <end position="393"/>
    </location>
</feature>
<sequence>MRHISLLLLSFLCCTHLFAQHQTAPPKPIDSATLSKIISQQVKDTSGKSTIRLSDTSVAIIITRLETYTLMLNQVMSTLRRGLDTVEISESIPLIDSAMRVVKQDMTAIGSTNNVHDLYTNRVLLVQLERKLDSWQDVLFKFHDRLVNVTDTLQLLRKDTSMRNIPAEDELRDIYVGQMAALIQKWRQVDSANKVNLLHLGLLQNKVAKRYIDVTNLLEDMDYQLTRFSQRMFNKDFSYLWEPPLPGKKGPSFIEVFDRSMRKNIRILRVFFAVDGPIYLLFLMGAGLFLWWVKFNAKKIKRKHEEREAETILQHARYLYRYPVASAILLAATVSFLISIQYPIFYSGICWIITAVTTTIIIRNNIPPNLLKRWLLLVLLLLLYCVNNLLIQVTFFEQWGIFIGGILSIILGLYLLRTLRETTLPLPKYSRSAIWIFIILSGLSVLLVAMARVAAAKIMGAASVVSITMALGIVLMVEILMEAIYIQVEAKKDSSTFISMIDYQNIKSRLKTIFYIAASIGWLALLARNLYMYDGLYEIISNMLVAERKIGNFTFTFSSVIIFLLIIWLSSVVTQIISYLLGYTGQSSQPQKKLGSAMLLIRLAILGAGTLLAFAASGIPMDKLAIVIGALGVGIGFGLQNIVNNLVSGVILAFEKPIEVGDVIELGTRSGVVKEIGIRSSKISAGDGSEVIVPNGDLIAQQLVNWTLTSRTRRVDIIVSVTYGTDLKKALTLIKDYLINLEDILKSPEPVVLLQNFRDTGIDIQVMFWISDLGKAGVMKSEVLTDIYVKLQEAGISIAHPRPQQLQINMEPGDWKQPTAPTPAAPADPIAAVTPTPAAPDAPREGQSTAPPAE</sequence>
<evidence type="ECO:0000256" key="2">
    <source>
        <dbReference type="ARBA" id="ARBA00008017"/>
    </source>
</evidence>
<name>A0A6B9ZKB4_9BACT</name>
<dbReference type="Proteomes" id="UP000476411">
    <property type="component" value="Chromosome"/>
</dbReference>
<evidence type="ECO:0000256" key="9">
    <source>
        <dbReference type="SAM" id="SignalP"/>
    </source>
</evidence>
<feature type="transmembrane region" description="Helical" evidence="8">
    <location>
        <begin position="553"/>
        <end position="582"/>
    </location>
</feature>
<keyword evidence="6 8" id="KW-0472">Membrane</keyword>
<dbReference type="InterPro" id="IPR011014">
    <property type="entry name" value="MscS_channel_TM-2"/>
</dbReference>
<feature type="transmembrane region" description="Helical" evidence="8">
    <location>
        <begin position="399"/>
        <end position="420"/>
    </location>
</feature>
<evidence type="ECO:0000256" key="3">
    <source>
        <dbReference type="ARBA" id="ARBA00022475"/>
    </source>
</evidence>
<dbReference type="InterPro" id="IPR011066">
    <property type="entry name" value="MscS_channel_C_sf"/>
</dbReference>
<dbReference type="PANTHER" id="PTHR30347">
    <property type="entry name" value="POTASSIUM CHANNEL RELATED"/>
    <property type="match status" value="1"/>
</dbReference>
<reference evidence="12 13" key="1">
    <citation type="submission" date="2020-01" db="EMBL/GenBank/DDBJ databases">
        <title>Complete genome sequence of Chitinophaga sp. H33E-04 isolated from quinoa roots.</title>
        <authorList>
            <person name="Weon H.-Y."/>
            <person name="Lee S.A."/>
        </authorList>
    </citation>
    <scope>NUCLEOTIDE SEQUENCE [LARGE SCALE GENOMIC DNA]</scope>
    <source>
        <strain evidence="12 13">H33E-04</strain>
    </source>
</reference>
<feature type="region of interest" description="Disordered" evidence="7">
    <location>
        <begin position="809"/>
        <end position="854"/>
    </location>
</feature>
<dbReference type="Gene3D" id="3.30.70.100">
    <property type="match status" value="1"/>
</dbReference>
<dbReference type="InterPro" id="IPR023408">
    <property type="entry name" value="MscS_beta-dom_sf"/>
</dbReference>
<protein>
    <submittedName>
        <fullName evidence="12">Mechanosensitive ion channel</fullName>
    </submittedName>
</protein>
<feature type="transmembrane region" description="Helical" evidence="8">
    <location>
        <begin position="344"/>
        <end position="362"/>
    </location>
</feature>
<dbReference type="SUPFAM" id="SSF82689">
    <property type="entry name" value="Mechanosensitive channel protein MscS (YggB), C-terminal domain"/>
    <property type="match status" value="1"/>
</dbReference>
<dbReference type="InterPro" id="IPR006685">
    <property type="entry name" value="MscS_channel_2nd"/>
</dbReference>
<evidence type="ECO:0000256" key="6">
    <source>
        <dbReference type="ARBA" id="ARBA00023136"/>
    </source>
</evidence>
<evidence type="ECO:0000256" key="1">
    <source>
        <dbReference type="ARBA" id="ARBA00004651"/>
    </source>
</evidence>
<comment type="subcellular location">
    <subcellularLocation>
        <location evidence="1">Cell membrane</location>
        <topology evidence="1">Multi-pass membrane protein</topology>
    </subcellularLocation>
</comment>
<dbReference type="KEGG" id="chih:GWR21_23405"/>
<dbReference type="EMBL" id="CP048113">
    <property type="protein sequence ID" value="QHS62426.1"/>
    <property type="molecule type" value="Genomic_DNA"/>
</dbReference>
<feature type="transmembrane region" description="Helical" evidence="8">
    <location>
        <begin position="432"/>
        <end position="455"/>
    </location>
</feature>
<dbReference type="InterPro" id="IPR049278">
    <property type="entry name" value="MS_channel_C"/>
</dbReference>
<evidence type="ECO:0000259" key="11">
    <source>
        <dbReference type="Pfam" id="PF21082"/>
    </source>
</evidence>
<dbReference type="Gene3D" id="2.30.30.60">
    <property type="match status" value="1"/>
</dbReference>
<gene>
    <name evidence="12" type="ORF">GWR21_23405</name>
</gene>
<evidence type="ECO:0000259" key="10">
    <source>
        <dbReference type="Pfam" id="PF00924"/>
    </source>
</evidence>
<dbReference type="GO" id="GO:0008381">
    <property type="term" value="F:mechanosensitive monoatomic ion channel activity"/>
    <property type="evidence" value="ECO:0007669"/>
    <property type="project" value="UniProtKB-ARBA"/>
</dbReference>
<feature type="transmembrane region" description="Helical" evidence="8">
    <location>
        <begin position="624"/>
        <end position="643"/>
    </location>
</feature>
<evidence type="ECO:0000256" key="4">
    <source>
        <dbReference type="ARBA" id="ARBA00022692"/>
    </source>
</evidence>
<keyword evidence="4 8" id="KW-0812">Transmembrane</keyword>
<feature type="transmembrane region" description="Helical" evidence="8">
    <location>
        <begin position="318"/>
        <end position="338"/>
    </location>
</feature>
<feature type="chain" id="PRO_5025528795" evidence="9">
    <location>
        <begin position="20"/>
        <end position="854"/>
    </location>
</feature>
<evidence type="ECO:0000256" key="5">
    <source>
        <dbReference type="ARBA" id="ARBA00022989"/>
    </source>
</evidence>
<comment type="similarity">
    <text evidence="2">Belongs to the MscS (TC 1.A.23) family.</text>
</comment>
<feature type="compositionally biased region" description="Low complexity" evidence="7">
    <location>
        <begin position="827"/>
        <end position="841"/>
    </location>
</feature>
<dbReference type="SUPFAM" id="SSF50182">
    <property type="entry name" value="Sm-like ribonucleoproteins"/>
    <property type="match status" value="1"/>
</dbReference>
<feature type="domain" description="Mechanosensitive ion channel MscS C-terminal" evidence="11">
    <location>
        <begin position="715"/>
        <end position="798"/>
    </location>
</feature>
<organism evidence="12 13">
    <name type="scientific">Chitinophaga agri</name>
    <dbReference type="NCBI Taxonomy" id="2703787"/>
    <lineage>
        <taxon>Bacteria</taxon>
        <taxon>Pseudomonadati</taxon>
        <taxon>Bacteroidota</taxon>
        <taxon>Chitinophagia</taxon>
        <taxon>Chitinophagales</taxon>
        <taxon>Chitinophagaceae</taxon>
        <taxon>Chitinophaga</taxon>
    </lineage>
</organism>
<dbReference type="InterPro" id="IPR052702">
    <property type="entry name" value="MscS-like_channel"/>
</dbReference>
<accession>A0A6B9ZKB4</accession>
<evidence type="ECO:0000256" key="7">
    <source>
        <dbReference type="SAM" id="MobiDB-lite"/>
    </source>
</evidence>
<feature type="signal peptide" evidence="9">
    <location>
        <begin position="1"/>
        <end position="19"/>
    </location>
</feature>
<proteinExistence type="inferred from homology"/>
<keyword evidence="9" id="KW-0732">Signal</keyword>
<feature type="transmembrane region" description="Helical" evidence="8">
    <location>
        <begin position="278"/>
        <end position="297"/>
    </location>
</feature>
<evidence type="ECO:0000256" key="8">
    <source>
        <dbReference type="SAM" id="Phobius"/>
    </source>
</evidence>
<feature type="transmembrane region" description="Helical" evidence="8">
    <location>
        <begin position="513"/>
        <end position="533"/>
    </location>
</feature>
<dbReference type="AlphaFoldDB" id="A0A6B9ZKB4"/>
<dbReference type="PANTHER" id="PTHR30347:SF1">
    <property type="entry name" value="MECHANOSENSITIVE CHANNEL MSCK"/>
    <property type="match status" value="1"/>
</dbReference>
<dbReference type="Pfam" id="PF21082">
    <property type="entry name" value="MS_channel_3rd"/>
    <property type="match status" value="1"/>
</dbReference>
<dbReference type="RefSeq" id="WP_162334074.1">
    <property type="nucleotide sequence ID" value="NZ_CP048113.1"/>
</dbReference>
<feature type="transmembrane region" description="Helical" evidence="8">
    <location>
        <begin position="594"/>
        <end position="618"/>
    </location>
</feature>
<dbReference type="Pfam" id="PF00924">
    <property type="entry name" value="MS_channel_2nd"/>
    <property type="match status" value="1"/>
</dbReference>
<dbReference type="Gene3D" id="1.10.287.1260">
    <property type="match status" value="1"/>
</dbReference>
<keyword evidence="13" id="KW-1185">Reference proteome</keyword>
<evidence type="ECO:0000313" key="13">
    <source>
        <dbReference type="Proteomes" id="UP000476411"/>
    </source>
</evidence>
<keyword evidence="3" id="KW-1003">Cell membrane</keyword>
<feature type="transmembrane region" description="Helical" evidence="8">
    <location>
        <begin position="461"/>
        <end position="485"/>
    </location>
</feature>
<feature type="domain" description="Mechanosensitive ion channel MscS" evidence="10">
    <location>
        <begin position="641"/>
        <end position="707"/>
    </location>
</feature>
<evidence type="ECO:0000313" key="12">
    <source>
        <dbReference type="EMBL" id="QHS62426.1"/>
    </source>
</evidence>
<keyword evidence="5 8" id="KW-1133">Transmembrane helix</keyword>
<dbReference type="GO" id="GO:0005886">
    <property type="term" value="C:plasma membrane"/>
    <property type="evidence" value="ECO:0007669"/>
    <property type="project" value="UniProtKB-SubCell"/>
</dbReference>